<dbReference type="PANTHER" id="PTHR31784:SF2">
    <property type="entry name" value="BIOGENESIS OF LYSOSOME-RELATED ORGANELLES COMPLEX 1 SUBUNIT 5"/>
    <property type="match status" value="1"/>
</dbReference>
<dbReference type="EMBL" id="JARBDR010000018">
    <property type="protein sequence ID" value="KAJ8321990.1"/>
    <property type="molecule type" value="Genomic_DNA"/>
</dbReference>
<reference evidence="3 4" key="1">
    <citation type="submission" date="2022-12" db="EMBL/GenBank/DDBJ databases">
        <title>Chromosome-level genome of Tegillarca granosa.</title>
        <authorList>
            <person name="Kim J."/>
        </authorList>
    </citation>
    <scope>NUCLEOTIDE SEQUENCE [LARGE SCALE GENOMIC DNA]</scope>
    <source>
        <strain evidence="3">Teg-2019</strain>
        <tissue evidence="3">Adductor muscle</tissue>
    </source>
</reference>
<dbReference type="PANTHER" id="PTHR31784">
    <property type="entry name" value="BIOGENESIS OF LYSOSOME-RELATED ORGANELLES COMPLEX 1 SUBUNIT 5"/>
    <property type="match status" value="1"/>
</dbReference>
<dbReference type="Pfam" id="PF14942">
    <property type="entry name" value="Muted"/>
    <property type="match status" value="1"/>
</dbReference>
<protein>
    <recommendedName>
        <fullName evidence="2">Biogenesis of lysosome-related organelles complex 1 subunit 5</fullName>
    </recommendedName>
</protein>
<sequence>MLLKRNVEYTVTRNAVAHALAEKKSQYLCYENFCHDLLRVNTNVAELHARLIDHHPVLQGHINYFVKEFEEKRNNREIERLQKTSEAINEMNNRLIPESEDAMKTFLINVTAKCNIVLKLCSVKVATEVCKKIVEKENSVDVLKILI</sequence>
<evidence type="ECO:0000256" key="1">
    <source>
        <dbReference type="ARBA" id="ARBA00010754"/>
    </source>
</evidence>
<comment type="caution">
    <text evidence="3">The sequence shown here is derived from an EMBL/GenBank/DDBJ whole genome shotgun (WGS) entry which is preliminary data.</text>
</comment>
<name>A0ABQ9G209_TEGGR</name>
<proteinExistence type="inferred from homology"/>
<evidence type="ECO:0000256" key="2">
    <source>
        <dbReference type="ARBA" id="ARBA00019580"/>
    </source>
</evidence>
<dbReference type="Proteomes" id="UP001217089">
    <property type="component" value="Unassembled WGS sequence"/>
</dbReference>
<accession>A0ABQ9G209</accession>
<evidence type="ECO:0000313" key="3">
    <source>
        <dbReference type="EMBL" id="KAJ8321990.1"/>
    </source>
</evidence>
<dbReference type="InterPro" id="IPR017243">
    <property type="entry name" value="Bloc1s5"/>
</dbReference>
<gene>
    <name evidence="3" type="ORF">KUTeg_000461</name>
</gene>
<organism evidence="3 4">
    <name type="scientific">Tegillarca granosa</name>
    <name type="common">Malaysian cockle</name>
    <name type="synonym">Anadara granosa</name>
    <dbReference type="NCBI Taxonomy" id="220873"/>
    <lineage>
        <taxon>Eukaryota</taxon>
        <taxon>Metazoa</taxon>
        <taxon>Spiralia</taxon>
        <taxon>Lophotrochozoa</taxon>
        <taxon>Mollusca</taxon>
        <taxon>Bivalvia</taxon>
        <taxon>Autobranchia</taxon>
        <taxon>Pteriomorphia</taxon>
        <taxon>Arcoida</taxon>
        <taxon>Arcoidea</taxon>
        <taxon>Arcidae</taxon>
        <taxon>Tegillarca</taxon>
    </lineage>
</organism>
<comment type="similarity">
    <text evidence="1">Belongs to the BLOC1S5 family.</text>
</comment>
<keyword evidence="4" id="KW-1185">Reference proteome</keyword>
<evidence type="ECO:0000313" key="4">
    <source>
        <dbReference type="Proteomes" id="UP001217089"/>
    </source>
</evidence>